<comment type="caution">
    <text evidence="14">The sequence shown here is derived from an EMBL/GenBank/DDBJ whole genome shotgun (WGS) entry which is preliminary data.</text>
</comment>
<dbReference type="InterPro" id="IPR046346">
    <property type="entry name" value="Aminoacid_DH-like_N_sf"/>
</dbReference>
<feature type="domain" description="Tetrahydrofolate dehydrogenase/cyclohydrolase catalytic" evidence="12">
    <location>
        <begin position="5"/>
        <end position="116"/>
    </location>
</feature>
<proteinExistence type="inferred from homology"/>
<evidence type="ECO:0000256" key="1">
    <source>
        <dbReference type="ARBA" id="ARBA00004777"/>
    </source>
</evidence>
<keyword evidence="7 11" id="KW-0560">Oxidoreductase</keyword>
<protein>
    <recommendedName>
        <fullName evidence="11">Bifunctional protein FolD</fullName>
    </recommendedName>
    <domain>
        <recommendedName>
            <fullName evidence="11">Methylenetetrahydrofolate dehydrogenase</fullName>
            <ecNumber evidence="11">1.5.1.5</ecNumber>
        </recommendedName>
    </domain>
    <domain>
        <recommendedName>
            <fullName evidence="11">Methenyltetrahydrofolate cyclohydrolase</fullName>
            <ecNumber evidence="11">3.5.4.9</ecNumber>
        </recommendedName>
    </domain>
</protein>
<keyword evidence="8 11" id="KW-0368">Histidine biosynthesis</keyword>
<comment type="subunit">
    <text evidence="11">Homodimer.</text>
</comment>
<dbReference type="Pfam" id="PF00763">
    <property type="entry name" value="THF_DHG_CYH"/>
    <property type="match status" value="1"/>
</dbReference>
<keyword evidence="9 11" id="KW-0486">Methionine biosynthesis</keyword>
<dbReference type="EMBL" id="JAMWYK010000001">
    <property type="protein sequence ID" value="MCO0831817.1"/>
    <property type="molecule type" value="Genomic_DNA"/>
</dbReference>
<dbReference type="PRINTS" id="PR00085">
    <property type="entry name" value="THFDHDRGNASE"/>
</dbReference>
<dbReference type="InterPro" id="IPR036291">
    <property type="entry name" value="NAD(P)-bd_dom_sf"/>
</dbReference>
<organism evidence="14 15">
    <name type="scientific">Fructobacillus apis</name>
    <dbReference type="NCBI Taxonomy" id="2935017"/>
    <lineage>
        <taxon>Bacteria</taxon>
        <taxon>Bacillati</taxon>
        <taxon>Bacillota</taxon>
        <taxon>Bacilli</taxon>
        <taxon>Lactobacillales</taxon>
        <taxon>Lactobacillaceae</taxon>
        <taxon>Fructobacillus</taxon>
    </lineage>
</organism>
<dbReference type="HAMAP" id="MF_01576">
    <property type="entry name" value="THF_DHG_CYH"/>
    <property type="match status" value="1"/>
</dbReference>
<reference evidence="14 15" key="1">
    <citation type="submission" date="2022-06" db="EMBL/GenBank/DDBJ databases">
        <title>Fructobacillus taiwanensis sp. nov., isolated from the honeybee.</title>
        <authorList>
            <person name="Chen Y.-S."/>
            <person name="Wang L.-T."/>
            <person name="Lee Y.-S."/>
            <person name="Chang Y.-C."/>
            <person name="Wu H.-C."/>
            <person name="Liao C.-Y."/>
            <person name="Chen W.-H."/>
            <person name="Deng J.-N."/>
            <person name="Wang Y.-H."/>
        </authorList>
    </citation>
    <scope>NUCLEOTIDE SEQUENCE [LARGE SCALE GENOMIC DNA]</scope>
    <source>
        <strain evidence="14 15">W13</strain>
    </source>
</reference>
<dbReference type="PANTHER" id="PTHR48099">
    <property type="entry name" value="C-1-TETRAHYDROFOLATE SYNTHASE, CYTOPLASMIC-RELATED"/>
    <property type="match status" value="1"/>
</dbReference>
<gene>
    <name evidence="11" type="primary">folD</name>
    <name evidence="14" type="ORF">NFX39_01745</name>
</gene>
<dbReference type="SUPFAM" id="SSF53223">
    <property type="entry name" value="Aminoacid dehydrogenase-like, N-terminal domain"/>
    <property type="match status" value="1"/>
</dbReference>
<dbReference type="Proteomes" id="UP001523234">
    <property type="component" value="Unassembled WGS sequence"/>
</dbReference>
<comment type="caution">
    <text evidence="11">Lacks conserved residue(s) required for the propagation of feature annotation.</text>
</comment>
<dbReference type="CDD" id="cd01080">
    <property type="entry name" value="NAD_bind_m-THF_DH_Cyclohyd"/>
    <property type="match status" value="1"/>
</dbReference>
<evidence type="ECO:0000256" key="10">
    <source>
        <dbReference type="ARBA" id="ARBA00023268"/>
    </source>
</evidence>
<comment type="pathway">
    <text evidence="1 11">One-carbon metabolism; tetrahydrofolate interconversion.</text>
</comment>
<name>A0ABT0ZPA1_9LACO</name>
<dbReference type="InterPro" id="IPR020867">
    <property type="entry name" value="THF_DH/CycHdrlase_CS"/>
</dbReference>
<dbReference type="PANTHER" id="PTHR48099:SF5">
    <property type="entry name" value="C-1-TETRAHYDROFOLATE SYNTHASE, CYTOPLASMIC"/>
    <property type="match status" value="1"/>
</dbReference>
<dbReference type="InterPro" id="IPR000672">
    <property type="entry name" value="THF_DH/CycHdrlase"/>
</dbReference>
<evidence type="ECO:0000256" key="3">
    <source>
        <dbReference type="ARBA" id="ARBA00022605"/>
    </source>
</evidence>
<keyword evidence="5 11" id="KW-0378">Hydrolase</keyword>
<dbReference type="PROSITE" id="PS00767">
    <property type="entry name" value="THF_DHG_CYH_2"/>
    <property type="match status" value="1"/>
</dbReference>
<evidence type="ECO:0000256" key="4">
    <source>
        <dbReference type="ARBA" id="ARBA00022755"/>
    </source>
</evidence>
<comment type="catalytic activity">
    <reaction evidence="11">
        <text>(6R)-5,10-methylene-5,6,7,8-tetrahydrofolate + NADP(+) = (6R)-5,10-methenyltetrahydrofolate + NADPH</text>
        <dbReference type="Rhea" id="RHEA:22812"/>
        <dbReference type="ChEBI" id="CHEBI:15636"/>
        <dbReference type="ChEBI" id="CHEBI:57455"/>
        <dbReference type="ChEBI" id="CHEBI:57783"/>
        <dbReference type="ChEBI" id="CHEBI:58349"/>
        <dbReference type="EC" id="1.5.1.5"/>
    </reaction>
</comment>
<keyword evidence="3 11" id="KW-0028">Amino-acid biosynthesis</keyword>
<dbReference type="Gene3D" id="3.40.50.720">
    <property type="entry name" value="NAD(P)-binding Rossmann-like Domain"/>
    <property type="match status" value="1"/>
</dbReference>
<evidence type="ECO:0000256" key="2">
    <source>
        <dbReference type="ARBA" id="ARBA00022563"/>
    </source>
</evidence>
<evidence type="ECO:0000256" key="8">
    <source>
        <dbReference type="ARBA" id="ARBA00023102"/>
    </source>
</evidence>
<keyword evidence="6 11" id="KW-0521">NADP</keyword>
<dbReference type="RefSeq" id="WP_252442428.1">
    <property type="nucleotide sequence ID" value="NZ_JAMWYK010000001.1"/>
</dbReference>
<evidence type="ECO:0000256" key="7">
    <source>
        <dbReference type="ARBA" id="ARBA00023002"/>
    </source>
</evidence>
<feature type="domain" description="Tetrahydrofolate dehydrogenase/cyclohydrolase NAD(P)-binding" evidence="13">
    <location>
        <begin position="138"/>
        <end position="280"/>
    </location>
</feature>
<comment type="function">
    <text evidence="11">Catalyzes the oxidation of 5,10-methylenetetrahydrofolate to 5,10-methenyltetrahydrofolate and then the hydrolysis of 5,10-methenyltetrahydrofolate to 10-formyltetrahydrofolate.</text>
</comment>
<evidence type="ECO:0000259" key="12">
    <source>
        <dbReference type="Pfam" id="PF00763"/>
    </source>
</evidence>
<accession>A0ABT0ZPA1</accession>
<evidence type="ECO:0000256" key="6">
    <source>
        <dbReference type="ARBA" id="ARBA00022857"/>
    </source>
</evidence>
<dbReference type="EC" id="3.5.4.9" evidence="11"/>
<feature type="binding site" evidence="11">
    <location>
        <begin position="163"/>
        <end position="165"/>
    </location>
    <ligand>
        <name>NADP(+)</name>
        <dbReference type="ChEBI" id="CHEBI:58349"/>
    </ligand>
</feature>
<keyword evidence="15" id="KW-1185">Reference proteome</keyword>
<comment type="similarity">
    <text evidence="11">Belongs to the tetrahydrofolate dehydrogenase/cyclohydrolase family.</text>
</comment>
<keyword evidence="4 11" id="KW-0658">Purine biosynthesis</keyword>
<evidence type="ECO:0000256" key="5">
    <source>
        <dbReference type="ARBA" id="ARBA00022801"/>
    </source>
</evidence>
<dbReference type="Pfam" id="PF02882">
    <property type="entry name" value="THF_DHG_CYH_C"/>
    <property type="match status" value="1"/>
</dbReference>
<dbReference type="SUPFAM" id="SSF51735">
    <property type="entry name" value="NAD(P)-binding Rossmann-fold domains"/>
    <property type="match status" value="1"/>
</dbReference>
<dbReference type="Gene3D" id="3.40.50.10860">
    <property type="entry name" value="Leucine Dehydrogenase, chain A, domain 1"/>
    <property type="match status" value="1"/>
</dbReference>
<evidence type="ECO:0000256" key="9">
    <source>
        <dbReference type="ARBA" id="ARBA00023167"/>
    </source>
</evidence>
<sequence length="284" mass="30039">MTNILDGKKVAKELREKLAEEISVAGESLSLAVLYDPKDDGSRLYVGMKQRAAAKVGIETKDFEVSAGQSTEDAIAMVEKLNADDSVNGILVQAPLPEGIDDAAVFAAVAPEKDVDGLGVTNQGRLFANEKGNYPIAATPKGVMTLLDHYNLDVAGKTAVVVGRSQLFGRPMAALLLNANATVTIAHRYTPKEVLDEMLLKADIVVCGVGKPNFIRGDQIKDGAIVIDVGMNLVDGKACGDVNDEEARAKASWLTPVPGGVGPMTIAKLLESTRQAALEQKTLK</sequence>
<evidence type="ECO:0000313" key="15">
    <source>
        <dbReference type="Proteomes" id="UP001523234"/>
    </source>
</evidence>
<dbReference type="InterPro" id="IPR020630">
    <property type="entry name" value="THF_DH/CycHdrlase_cat_dom"/>
</dbReference>
<evidence type="ECO:0000256" key="11">
    <source>
        <dbReference type="HAMAP-Rule" id="MF_01576"/>
    </source>
</evidence>
<evidence type="ECO:0000313" key="14">
    <source>
        <dbReference type="EMBL" id="MCO0831817.1"/>
    </source>
</evidence>
<dbReference type="EC" id="1.5.1.5" evidence="11"/>
<keyword evidence="10 11" id="KW-0511">Multifunctional enzyme</keyword>
<comment type="catalytic activity">
    <reaction evidence="11">
        <text>(6R)-5,10-methenyltetrahydrofolate + H2O = (6R)-10-formyltetrahydrofolate + H(+)</text>
        <dbReference type="Rhea" id="RHEA:23700"/>
        <dbReference type="ChEBI" id="CHEBI:15377"/>
        <dbReference type="ChEBI" id="CHEBI:15378"/>
        <dbReference type="ChEBI" id="CHEBI:57455"/>
        <dbReference type="ChEBI" id="CHEBI:195366"/>
        <dbReference type="EC" id="3.5.4.9"/>
    </reaction>
</comment>
<keyword evidence="2 11" id="KW-0554">One-carbon metabolism</keyword>
<evidence type="ECO:0000259" key="13">
    <source>
        <dbReference type="Pfam" id="PF02882"/>
    </source>
</evidence>
<dbReference type="InterPro" id="IPR020631">
    <property type="entry name" value="THF_DH/CycHdrlase_NAD-bd_dom"/>
</dbReference>